<proteinExistence type="predicted"/>
<dbReference type="PANTHER" id="PTHR12526:SF510">
    <property type="entry name" value="D-INOSITOL 3-PHOSPHATE GLYCOSYLTRANSFERASE"/>
    <property type="match status" value="1"/>
</dbReference>
<accession>A0A0M2H449</accession>
<feature type="domain" description="Glycosyltransferase subfamily 4-like N-terminal" evidence="3">
    <location>
        <begin position="15"/>
        <end position="187"/>
    </location>
</feature>
<evidence type="ECO:0000313" key="5">
    <source>
        <dbReference type="Proteomes" id="UP000033956"/>
    </source>
</evidence>
<evidence type="ECO:0000256" key="1">
    <source>
        <dbReference type="ARBA" id="ARBA00022676"/>
    </source>
</evidence>
<dbReference type="AlphaFoldDB" id="A0A0M2H449"/>
<evidence type="ECO:0000313" key="4">
    <source>
        <dbReference type="EMBL" id="KJL38471.1"/>
    </source>
</evidence>
<keyword evidence="1 4" id="KW-0328">Glycosyltransferase</keyword>
<dbReference type="Gene3D" id="3.40.50.2000">
    <property type="entry name" value="Glycogen Phosphorylase B"/>
    <property type="match status" value="2"/>
</dbReference>
<dbReference type="CDD" id="cd03801">
    <property type="entry name" value="GT4_PimA-like"/>
    <property type="match status" value="1"/>
</dbReference>
<evidence type="ECO:0000256" key="2">
    <source>
        <dbReference type="ARBA" id="ARBA00022679"/>
    </source>
</evidence>
<dbReference type="RefSeq" id="WP_052682593.1">
    <property type="nucleotide sequence ID" value="NZ_BAAAUP010000003.1"/>
</dbReference>
<sequence length="390" mass="41244">MRVLLSFPHALGAPGIGWTAWNQADSLVRAGHDVHLVAGSLARPVPGAASITTSLAAGRVRVPHRAIGRERAFAWHDLVARDRLRRVDVDVVHLWPLAPGLTAHAARDAGIPAVREAPNTHTRRAWEAVAAEIDRIGMTGADRTAHTADARHLAMEQVEWDAVTGVLAPSEPVAESFRAEGFAPERVLRHRYGYRPGTRRAAVRTAAAKPLRAVYVGLGEPRKGLHHALDAWLASDASGTGTFTIAGRMLPAYAAYLGARLEHPSVRLVGFQSDVPAVLAASDVLLLPTVEEGSALVTYEAQAMGTVPLVSTAAGAMLDHGVHGLVHTPGDVGALTAQLDLLAADRGELARLSASALEHAPELTWDAAAVELVRAYETAVAQEVPDAVTV</sequence>
<dbReference type="Pfam" id="PF13692">
    <property type="entry name" value="Glyco_trans_1_4"/>
    <property type="match status" value="1"/>
</dbReference>
<dbReference type="InterPro" id="IPR028098">
    <property type="entry name" value="Glyco_trans_4-like_N"/>
</dbReference>
<organism evidence="4 5">
    <name type="scientific">Microbacterium terrae</name>
    <dbReference type="NCBI Taxonomy" id="69369"/>
    <lineage>
        <taxon>Bacteria</taxon>
        <taxon>Bacillati</taxon>
        <taxon>Actinomycetota</taxon>
        <taxon>Actinomycetes</taxon>
        <taxon>Micrococcales</taxon>
        <taxon>Microbacteriaceae</taxon>
        <taxon>Microbacterium</taxon>
    </lineage>
</organism>
<comment type="caution">
    <text evidence="4">The sequence shown here is derived from an EMBL/GenBank/DDBJ whole genome shotgun (WGS) entry which is preliminary data.</text>
</comment>
<dbReference type="SUPFAM" id="SSF53756">
    <property type="entry name" value="UDP-Glycosyltransferase/glycogen phosphorylase"/>
    <property type="match status" value="1"/>
</dbReference>
<reference evidence="4 5" key="1">
    <citation type="submission" date="2015-02" db="EMBL/GenBank/DDBJ databases">
        <title>Draft genome sequences of ten Microbacterium spp. with emphasis on heavy metal contaminated environments.</title>
        <authorList>
            <person name="Corretto E."/>
        </authorList>
    </citation>
    <scope>NUCLEOTIDE SEQUENCE [LARGE SCALE GENOMIC DNA]</scope>
    <source>
        <strain evidence="4 5">DSM 12510</strain>
    </source>
</reference>
<dbReference type="PATRIC" id="fig|92835.4.peg.2781"/>
<dbReference type="PANTHER" id="PTHR12526">
    <property type="entry name" value="GLYCOSYLTRANSFERASE"/>
    <property type="match status" value="1"/>
</dbReference>
<dbReference type="Proteomes" id="UP000033956">
    <property type="component" value="Unassembled WGS sequence"/>
</dbReference>
<gene>
    <name evidence="4" type="primary">mshA_5</name>
    <name evidence="4" type="ORF">RS81_02745</name>
</gene>
<dbReference type="Pfam" id="PF13439">
    <property type="entry name" value="Glyco_transf_4"/>
    <property type="match status" value="1"/>
</dbReference>
<dbReference type="STRING" id="92835.RS81_02745"/>
<keyword evidence="5" id="KW-1185">Reference proteome</keyword>
<name>A0A0M2H449_9MICO</name>
<evidence type="ECO:0000259" key="3">
    <source>
        <dbReference type="Pfam" id="PF13439"/>
    </source>
</evidence>
<dbReference type="EMBL" id="JYIZ01000055">
    <property type="protein sequence ID" value="KJL38471.1"/>
    <property type="molecule type" value="Genomic_DNA"/>
</dbReference>
<protein>
    <submittedName>
        <fullName evidence="4">D-inositol-3-phosphate glycosyltransferase</fullName>
        <ecNumber evidence="4">2.4.1.250</ecNumber>
    </submittedName>
</protein>
<dbReference type="EC" id="2.4.1.250" evidence="4"/>
<dbReference type="GO" id="GO:0102710">
    <property type="term" value="F:D-inositol-3-phosphate glycosyltransferase activity"/>
    <property type="evidence" value="ECO:0007669"/>
    <property type="project" value="UniProtKB-EC"/>
</dbReference>
<keyword evidence="2 4" id="KW-0808">Transferase</keyword>